<comment type="similarity">
    <text evidence="2">Belongs to the major facilitator superfamily. Monocarboxylate porter (TC 2.A.1.13) family.</text>
</comment>
<dbReference type="PANTHER" id="PTHR11360:SF224">
    <property type="entry name" value="MAJOR FACILITATOR SUPERFAMILY (MFS) PROFILE DOMAIN-CONTAINING PROTEIN-RELATED"/>
    <property type="match status" value="1"/>
</dbReference>
<feature type="transmembrane region" description="Helical" evidence="8">
    <location>
        <begin position="61"/>
        <end position="81"/>
    </location>
</feature>
<dbReference type="Gene3D" id="1.20.1250.20">
    <property type="entry name" value="MFS general substrate transporter like domains"/>
    <property type="match status" value="2"/>
</dbReference>
<accession>A0A1B8G692</accession>
<feature type="compositionally biased region" description="Polar residues" evidence="7">
    <location>
        <begin position="17"/>
        <end position="38"/>
    </location>
</feature>
<feature type="transmembrane region" description="Helical" evidence="8">
    <location>
        <begin position="301"/>
        <end position="320"/>
    </location>
</feature>
<comment type="subcellular location">
    <subcellularLocation>
        <location evidence="1">Membrane</location>
        <topology evidence="1">Multi-pass membrane protein</topology>
    </subcellularLocation>
</comment>
<dbReference type="PANTHER" id="PTHR11360">
    <property type="entry name" value="MONOCARBOXYLATE TRANSPORTER"/>
    <property type="match status" value="1"/>
</dbReference>
<keyword evidence="6 8" id="KW-0472">Membrane</keyword>
<feature type="transmembrane region" description="Helical" evidence="8">
    <location>
        <begin position="327"/>
        <end position="349"/>
    </location>
</feature>
<keyword evidence="5 8" id="KW-1133">Transmembrane helix</keyword>
<feature type="transmembrane region" description="Helical" evidence="8">
    <location>
        <begin position="134"/>
        <end position="153"/>
    </location>
</feature>
<feature type="region of interest" description="Disordered" evidence="7">
    <location>
        <begin position="1"/>
        <end position="53"/>
    </location>
</feature>
<dbReference type="InterPro" id="IPR020846">
    <property type="entry name" value="MFS_dom"/>
</dbReference>
<proteinExistence type="inferred from homology"/>
<evidence type="ECO:0000313" key="10">
    <source>
        <dbReference type="EMBL" id="OBT91342.1"/>
    </source>
</evidence>
<evidence type="ECO:0000256" key="2">
    <source>
        <dbReference type="ARBA" id="ARBA00006727"/>
    </source>
</evidence>
<keyword evidence="11" id="KW-1185">Reference proteome</keyword>
<feature type="domain" description="Major facilitator superfamily (MFS) profile" evidence="9">
    <location>
        <begin position="63"/>
        <end position="453"/>
    </location>
</feature>
<dbReference type="GeneID" id="28844078"/>
<dbReference type="InterPro" id="IPR036259">
    <property type="entry name" value="MFS_trans_sf"/>
</dbReference>
<name>A0A1B8G692_9PEZI</name>
<sequence length="455" mass="48475">MSSSGPMSRVDKPPYSDTRTLAANQHASPPPSASTSNENDYEKAEAPPTTVTFGDAPDGGAAAWLTVLGAWCISFCTFGWINSVGTFQDYYERELLKQYSASTIAWIPSMQIFFMFAMGPIVGMTHDHYGPRNIILFGSFLHVFGVMMASISSEYYQVMLSQGVCSAIGVACIFQPALSCVGGWFSKKRGAAYGALSTGSSLGGVIFPIMVNRLIKEVGYGWAMRISGFLILGLLIVANLTTRSRLPPHPHSPTKDELMRPFKEPMMLLVTAGTALLTFGIFIPVTYLVVEATASGMSAELAQYLIPILNAGSLFGRAVSGIMAVKVGVYNTFIVVCYATGIFLLALWVPGTTNAAIVAFAVLFGFSSGAYVSLVPGLIAEISPPREIGFRTGLMFLALSVGGLTTGPMAGAILAKENGDFLGMKIFAGVFVMVGTTVVLAARLYETGFKLVAKF</sequence>
<feature type="transmembrane region" description="Helical" evidence="8">
    <location>
        <begin position="355"/>
        <end position="380"/>
    </location>
</feature>
<evidence type="ECO:0000256" key="7">
    <source>
        <dbReference type="SAM" id="MobiDB-lite"/>
    </source>
</evidence>
<dbReference type="AlphaFoldDB" id="A0A1B8G692"/>
<keyword evidence="4 8" id="KW-0812">Transmembrane</keyword>
<keyword evidence="3" id="KW-0813">Transport</keyword>
<feature type="transmembrane region" description="Helical" evidence="8">
    <location>
        <begin position="190"/>
        <end position="210"/>
    </location>
</feature>
<dbReference type="InterPro" id="IPR011701">
    <property type="entry name" value="MFS"/>
</dbReference>
<organism evidence="10 11">
    <name type="scientific">Pseudogymnoascus verrucosus</name>
    <dbReference type="NCBI Taxonomy" id="342668"/>
    <lineage>
        <taxon>Eukaryota</taxon>
        <taxon>Fungi</taxon>
        <taxon>Dikarya</taxon>
        <taxon>Ascomycota</taxon>
        <taxon>Pezizomycotina</taxon>
        <taxon>Leotiomycetes</taxon>
        <taxon>Thelebolales</taxon>
        <taxon>Thelebolaceae</taxon>
        <taxon>Pseudogymnoascus</taxon>
    </lineage>
</organism>
<reference evidence="11" key="2">
    <citation type="journal article" date="2018" name="Nat. Commun.">
        <title>Extreme sensitivity to ultraviolet light in the fungal pathogen causing white-nose syndrome of bats.</title>
        <authorList>
            <person name="Palmer J.M."/>
            <person name="Drees K.P."/>
            <person name="Foster J.T."/>
            <person name="Lindner D.L."/>
        </authorList>
    </citation>
    <scope>NUCLEOTIDE SEQUENCE [LARGE SCALE GENOMIC DNA]</scope>
    <source>
        <strain evidence="11">UAMH 10579</strain>
    </source>
</reference>
<dbReference type="SUPFAM" id="SSF103473">
    <property type="entry name" value="MFS general substrate transporter"/>
    <property type="match status" value="1"/>
</dbReference>
<dbReference type="GO" id="GO:0022857">
    <property type="term" value="F:transmembrane transporter activity"/>
    <property type="evidence" value="ECO:0007669"/>
    <property type="project" value="InterPro"/>
</dbReference>
<evidence type="ECO:0000256" key="1">
    <source>
        <dbReference type="ARBA" id="ARBA00004141"/>
    </source>
</evidence>
<evidence type="ECO:0000259" key="9">
    <source>
        <dbReference type="PROSITE" id="PS50850"/>
    </source>
</evidence>
<evidence type="ECO:0000256" key="5">
    <source>
        <dbReference type="ARBA" id="ARBA00022989"/>
    </source>
</evidence>
<feature type="transmembrane region" description="Helical" evidence="8">
    <location>
        <begin position="101"/>
        <end position="122"/>
    </location>
</feature>
<dbReference type="EMBL" id="KV460303">
    <property type="protein sequence ID" value="OBT91342.1"/>
    <property type="molecule type" value="Genomic_DNA"/>
</dbReference>
<evidence type="ECO:0000256" key="6">
    <source>
        <dbReference type="ARBA" id="ARBA00023136"/>
    </source>
</evidence>
<feature type="transmembrane region" description="Helical" evidence="8">
    <location>
        <begin position="426"/>
        <end position="445"/>
    </location>
</feature>
<dbReference type="CDD" id="cd17352">
    <property type="entry name" value="MFS_MCT_SLC16"/>
    <property type="match status" value="1"/>
</dbReference>
<dbReference type="OrthoDB" id="5667at2759"/>
<feature type="transmembrane region" description="Helical" evidence="8">
    <location>
        <begin position="267"/>
        <end position="289"/>
    </location>
</feature>
<dbReference type="GO" id="GO:0016020">
    <property type="term" value="C:membrane"/>
    <property type="evidence" value="ECO:0007669"/>
    <property type="project" value="UniProtKB-SubCell"/>
</dbReference>
<feature type="transmembrane region" description="Helical" evidence="8">
    <location>
        <begin position="392"/>
        <end position="414"/>
    </location>
</feature>
<dbReference type="Proteomes" id="UP000091956">
    <property type="component" value="Unassembled WGS sequence"/>
</dbReference>
<gene>
    <name evidence="10" type="ORF">VE01_10692</name>
</gene>
<reference evidence="10 11" key="1">
    <citation type="submission" date="2016-03" db="EMBL/GenBank/DDBJ databases">
        <title>Comparative genomics of Pseudogymnoascus destructans, the fungus causing white-nose syndrome of bats.</title>
        <authorList>
            <person name="Palmer J.M."/>
            <person name="Drees K.P."/>
            <person name="Foster J.T."/>
            <person name="Lindner D.L."/>
        </authorList>
    </citation>
    <scope>NUCLEOTIDE SEQUENCE [LARGE SCALE GENOMIC DNA]</scope>
    <source>
        <strain evidence="10 11">UAMH 10579</strain>
    </source>
</reference>
<dbReference type="Pfam" id="PF07690">
    <property type="entry name" value="MFS_1"/>
    <property type="match status" value="1"/>
</dbReference>
<protein>
    <recommendedName>
        <fullName evidence="9">Major facilitator superfamily (MFS) profile domain-containing protein</fullName>
    </recommendedName>
</protein>
<feature type="transmembrane region" description="Helical" evidence="8">
    <location>
        <begin position="159"/>
        <end position="178"/>
    </location>
</feature>
<evidence type="ECO:0000256" key="8">
    <source>
        <dbReference type="SAM" id="Phobius"/>
    </source>
</evidence>
<evidence type="ECO:0000256" key="3">
    <source>
        <dbReference type="ARBA" id="ARBA00022448"/>
    </source>
</evidence>
<evidence type="ECO:0000313" key="11">
    <source>
        <dbReference type="Proteomes" id="UP000091956"/>
    </source>
</evidence>
<dbReference type="RefSeq" id="XP_018125075.1">
    <property type="nucleotide sequence ID" value="XM_018280084.2"/>
</dbReference>
<evidence type="ECO:0000256" key="4">
    <source>
        <dbReference type="ARBA" id="ARBA00022692"/>
    </source>
</evidence>
<feature type="transmembrane region" description="Helical" evidence="8">
    <location>
        <begin position="222"/>
        <end position="241"/>
    </location>
</feature>
<dbReference type="InterPro" id="IPR050327">
    <property type="entry name" value="Proton-linked_MCT"/>
</dbReference>
<dbReference type="PROSITE" id="PS50850">
    <property type="entry name" value="MFS"/>
    <property type="match status" value="1"/>
</dbReference>